<keyword evidence="5" id="KW-1185">Reference proteome</keyword>
<dbReference type="GO" id="GO:0000118">
    <property type="term" value="C:histone deacetylase complex"/>
    <property type="evidence" value="ECO:0007669"/>
    <property type="project" value="TreeGrafter"/>
</dbReference>
<dbReference type="InterPro" id="IPR036600">
    <property type="entry name" value="PAH_sf"/>
</dbReference>
<dbReference type="EMBL" id="MLFT02000007">
    <property type="protein sequence ID" value="PHT43110.1"/>
    <property type="molecule type" value="Genomic_DNA"/>
</dbReference>
<evidence type="ECO:0000256" key="1">
    <source>
        <dbReference type="ARBA" id="ARBA00004123"/>
    </source>
</evidence>
<dbReference type="InterPro" id="IPR039774">
    <property type="entry name" value="Sin3-like"/>
</dbReference>
<dbReference type="GO" id="GO:0000122">
    <property type="term" value="P:negative regulation of transcription by RNA polymerase II"/>
    <property type="evidence" value="ECO:0007669"/>
    <property type="project" value="TreeGrafter"/>
</dbReference>
<dbReference type="STRING" id="33114.A0A2G2WDC3"/>
<proteinExistence type="predicted"/>
<dbReference type="Gene3D" id="1.20.1160.11">
    <property type="entry name" value="Paired amphipathic helix"/>
    <property type="match status" value="2"/>
</dbReference>
<dbReference type="SUPFAM" id="SSF47762">
    <property type="entry name" value="PAH2 domain"/>
    <property type="match status" value="2"/>
</dbReference>
<evidence type="ECO:0000313" key="5">
    <source>
        <dbReference type="Proteomes" id="UP000224567"/>
    </source>
</evidence>
<dbReference type="OrthoDB" id="1297749at2759"/>
<evidence type="ECO:0000313" key="4">
    <source>
        <dbReference type="EMBL" id="PHT43110.1"/>
    </source>
</evidence>
<evidence type="ECO:0000256" key="3">
    <source>
        <dbReference type="PROSITE-ProRule" id="PRU00810"/>
    </source>
</evidence>
<reference evidence="4 5" key="1">
    <citation type="journal article" date="2017" name="Genome Biol.">
        <title>New reference genome sequences of hot pepper reveal the massive evolution of plant disease-resistance genes by retroduplication.</title>
        <authorList>
            <person name="Kim S."/>
            <person name="Park J."/>
            <person name="Yeom S.I."/>
            <person name="Kim Y.M."/>
            <person name="Seo E."/>
            <person name="Kim K.T."/>
            <person name="Kim M.S."/>
            <person name="Lee J.M."/>
            <person name="Cheong K."/>
            <person name="Shin H.S."/>
            <person name="Kim S.B."/>
            <person name="Han K."/>
            <person name="Lee J."/>
            <person name="Park M."/>
            <person name="Lee H.A."/>
            <person name="Lee H.Y."/>
            <person name="Lee Y."/>
            <person name="Oh S."/>
            <person name="Lee J.H."/>
            <person name="Choi E."/>
            <person name="Choi E."/>
            <person name="Lee S.E."/>
            <person name="Jeon J."/>
            <person name="Kim H."/>
            <person name="Choi G."/>
            <person name="Song H."/>
            <person name="Lee J."/>
            <person name="Lee S.C."/>
            <person name="Kwon J.K."/>
            <person name="Lee H.Y."/>
            <person name="Koo N."/>
            <person name="Hong Y."/>
            <person name="Kim R.W."/>
            <person name="Kang W.H."/>
            <person name="Huh J.H."/>
            <person name="Kang B.C."/>
            <person name="Yang T.J."/>
            <person name="Lee Y.H."/>
            <person name="Bennetzen J.L."/>
            <person name="Choi D."/>
        </authorList>
    </citation>
    <scope>NUCLEOTIDE SEQUENCE [LARGE SCALE GENOMIC DNA]</scope>
    <source>
        <strain evidence="5">cv. PBC81</strain>
    </source>
</reference>
<organism evidence="4 5">
    <name type="scientific">Capsicum baccatum</name>
    <name type="common">Peruvian pepper</name>
    <dbReference type="NCBI Taxonomy" id="33114"/>
    <lineage>
        <taxon>Eukaryota</taxon>
        <taxon>Viridiplantae</taxon>
        <taxon>Streptophyta</taxon>
        <taxon>Embryophyta</taxon>
        <taxon>Tracheophyta</taxon>
        <taxon>Spermatophyta</taxon>
        <taxon>Magnoliopsida</taxon>
        <taxon>eudicotyledons</taxon>
        <taxon>Gunneridae</taxon>
        <taxon>Pentapetalae</taxon>
        <taxon>asterids</taxon>
        <taxon>lamiids</taxon>
        <taxon>Solanales</taxon>
        <taxon>Solanaceae</taxon>
        <taxon>Solanoideae</taxon>
        <taxon>Capsiceae</taxon>
        <taxon>Capsicum</taxon>
    </lineage>
</organism>
<dbReference type="GO" id="GO:0003714">
    <property type="term" value="F:transcription corepressor activity"/>
    <property type="evidence" value="ECO:0007669"/>
    <property type="project" value="InterPro"/>
</dbReference>
<gene>
    <name evidence="4" type="ORF">CQW23_17135</name>
</gene>
<accession>A0A2G2WDC3</accession>
<comment type="subcellular location">
    <subcellularLocation>
        <location evidence="1 3">Nucleus</location>
    </subcellularLocation>
</comment>
<dbReference type="GO" id="GO:0000785">
    <property type="term" value="C:chromatin"/>
    <property type="evidence" value="ECO:0007669"/>
    <property type="project" value="TreeGrafter"/>
</dbReference>
<sequence>MEIAAANSFIRRLQLHPEIFDQFRGVMIRYSCNKLDVSGVVSELDTLLQFHRDLLTGYRYFLPAEFRPSSSSPSRQCPKNHDINDDMLNPCIDFMNKVQKRFGDERGVTRAYLETVRGLTQRKLSYKDACRAIAEIFGSENQDLIDEFKLVLLGDNNGVRTRIKKKNDEGRRMEEEMCELDVKLSRVMTIVQAAKTLRDLLSKQQHQKISINDHFSALSLSCVRKEFKEQGPFVVQQLLKDPKLVVLPQILEKFESNERKLVKEREKLHEYWCGVQEKKQNSETNSSV</sequence>
<protein>
    <submittedName>
        <fullName evidence="4">Uncharacterized protein</fullName>
    </submittedName>
</protein>
<reference evidence="5" key="2">
    <citation type="journal article" date="2017" name="J. Anim. Genet.">
        <title>Multiple reference genome sequences of hot pepper reveal the massive evolution of plant disease resistance genes by retroduplication.</title>
        <authorList>
            <person name="Kim S."/>
            <person name="Park J."/>
            <person name="Yeom S.-I."/>
            <person name="Kim Y.-M."/>
            <person name="Seo E."/>
            <person name="Kim K.-T."/>
            <person name="Kim M.-S."/>
            <person name="Lee J.M."/>
            <person name="Cheong K."/>
            <person name="Shin H.-S."/>
            <person name="Kim S.-B."/>
            <person name="Han K."/>
            <person name="Lee J."/>
            <person name="Park M."/>
            <person name="Lee H.-A."/>
            <person name="Lee H.-Y."/>
            <person name="Lee Y."/>
            <person name="Oh S."/>
            <person name="Lee J.H."/>
            <person name="Choi E."/>
            <person name="Choi E."/>
            <person name="Lee S.E."/>
            <person name="Jeon J."/>
            <person name="Kim H."/>
            <person name="Choi G."/>
            <person name="Song H."/>
            <person name="Lee J."/>
            <person name="Lee S.-C."/>
            <person name="Kwon J.-K."/>
            <person name="Lee H.-Y."/>
            <person name="Koo N."/>
            <person name="Hong Y."/>
            <person name="Kim R.W."/>
            <person name="Kang W.-H."/>
            <person name="Huh J.H."/>
            <person name="Kang B.-C."/>
            <person name="Yang T.-J."/>
            <person name="Lee Y.-H."/>
            <person name="Bennetzen J.L."/>
            <person name="Choi D."/>
        </authorList>
    </citation>
    <scope>NUCLEOTIDE SEQUENCE [LARGE SCALE GENOMIC DNA]</scope>
    <source>
        <strain evidence="5">cv. PBC81</strain>
    </source>
</reference>
<dbReference type="PANTHER" id="PTHR12346">
    <property type="entry name" value="SIN3B-RELATED"/>
    <property type="match status" value="1"/>
</dbReference>
<name>A0A2G2WDC3_CAPBA</name>
<dbReference type="PANTHER" id="PTHR12346:SF38">
    <property type="entry name" value="HISTONE DEACETYLASE INTERACTING DOMAIN-CONTAINING PROTEIN"/>
    <property type="match status" value="1"/>
</dbReference>
<comment type="caution">
    <text evidence="4">The sequence shown here is derived from an EMBL/GenBank/DDBJ whole genome shotgun (WGS) entry which is preliminary data.</text>
</comment>
<evidence type="ECO:0000256" key="2">
    <source>
        <dbReference type="ARBA" id="ARBA00023242"/>
    </source>
</evidence>
<dbReference type="PROSITE" id="PS51477">
    <property type="entry name" value="PAH"/>
    <property type="match status" value="2"/>
</dbReference>
<dbReference type="InterPro" id="IPR003822">
    <property type="entry name" value="PAH"/>
</dbReference>
<dbReference type="Pfam" id="PF02671">
    <property type="entry name" value="PAH"/>
    <property type="match status" value="1"/>
</dbReference>
<dbReference type="AlphaFoldDB" id="A0A2G2WDC3"/>
<dbReference type="Proteomes" id="UP000224567">
    <property type="component" value="Unassembled WGS sequence"/>
</dbReference>
<keyword evidence="2 3" id="KW-0539">Nucleus</keyword>